<dbReference type="AlphaFoldDB" id="A0A7T0KEG3"/>
<keyword evidence="2" id="KW-1133">Transmembrane helix</keyword>
<dbReference type="RefSeq" id="WP_165009421.1">
    <property type="nucleotide sequence ID" value="NZ_CP064954.1"/>
</dbReference>
<keyword evidence="2" id="KW-0472">Membrane</keyword>
<dbReference type="EMBL" id="CP064954">
    <property type="protein sequence ID" value="QPK78624.1"/>
    <property type="molecule type" value="Genomic_DNA"/>
</dbReference>
<dbReference type="KEGG" id="cliz:G7Y31_08690"/>
<feature type="transmembrane region" description="Helical" evidence="2">
    <location>
        <begin position="28"/>
        <end position="48"/>
    </location>
</feature>
<proteinExistence type="predicted"/>
<accession>A0A7T0KEG3</accession>
<dbReference type="Proteomes" id="UP000594681">
    <property type="component" value="Chromosome"/>
</dbReference>
<name>A0A7T0KEG3_9CORY</name>
<keyword evidence="4" id="KW-1185">Reference proteome</keyword>
<organism evidence="3 4">
    <name type="scientific">Corynebacterium lizhenjunii</name>
    <dbReference type="NCBI Taxonomy" id="2709394"/>
    <lineage>
        <taxon>Bacteria</taxon>
        <taxon>Bacillati</taxon>
        <taxon>Actinomycetota</taxon>
        <taxon>Actinomycetes</taxon>
        <taxon>Mycobacteriales</taxon>
        <taxon>Corynebacteriaceae</taxon>
        <taxon>Corynebacterium</taxon>
    </lineage>
</organism>
<reference evidence="3 4" key="1">
    <citation type="submission" date="2020-11" db="EMBL/GenBank/DDBJ databases">
        <title>Corynebacterium sp. ZJ-599.</title>
        <authorList>
            <person name="Zhou J."/>
        </authorList>
    </citation>
    <scope>NUCLEOTIDE SEQUENCE [LARGE SCALE GENOMIC DNA]</scope>
    <source>
        <strain evidence="3 4">ZJ-599</strain>
    </source>
</reference>
<evidence type="ECO:0000313" key="4">
    <source>
        <dbReference type="Proteomes" id="UP000594681"/>
    </source>
</evidence>
<protein>
    <submittedName>
        <fullName evidence="3">Uncharacterized protein</fullName>
    </submittedName>
</protein>
<keyword evidence="2" id="KW-0812">Transmembrane</keyword>
<evidence type="ECO:0000256" key="2">
    <source>
        <dbReference type="SAM" id="Phobius"/>
    </source>
</evidence>
<evidence type="ECO:0000256" key="1">
    <source>
        <dbReference type="SAM" id="MobiDB-lite"/>
    </source>
</evidence>
<gene>
    <name evidence="3" type="ORF">G7Y31_08690</name>
</gene>
<feature type="region of interest" description="Disordered" evidence="1">
    <location>
        <begin position="1"/>
        <end position="24"/>
    </location>
</feature>
<evidence type="ECO:0000313" key="3">
    <source>
        <dbReference type="EMBL" id="QPK78624.1"/>
    </source>
</evidence>
<sequence>MHSDPREGLWDPQRPAQPRKRALPKSRVSLTLWAMFALILIAALVGLIA</sequence>